<reference evidence="1 2" key="1">
    <citation type="journal article" date="2021" name="Elife">
        <title>Chloroplast acquisition without the gene transfer in kleptoplastic sea slugs, Plakobranchus ocellatus.</title>
        <authorList>
            <person name="Maeda T."/>
            <person name="Takahashi S."/>
            <person name="Yoshida T."/>
            <person name="Shimamura S."/>
            <person name="Takaki Y."/>
            <person name="Nagai Y."/>
            <person name="Toyoda A."/>
            <person name="Suzuki Y."/>
            <person name="Arimoto A."/>
            <person name="Ishii H."/>
            <person name="Satoh N."/>
            <person name="Nishiyama T."/>
            <person name="Hasebe M."/>
            <person name="Maruyama T."/>
            <person name="Minagawa J."/>
            <person name="Obokata J."/>
            <person name="Shigenobu S."/>
        </authorList>
    </citation>
    <scope>NUCLEOTIDE SEQUENCE [LARGE SCALE GENOMIC DNA]</scope>
</reference>
<organism evidence="1 2">
    <name type="scientific">Plakobranchus ocellatus</name>
    <dbReference type="NCBI Taxonomy" id="259542"/>
    <lineage>
        <taxon>Eukaryota</taxon>
        <taxon>Metazoa</taxon>
        <taxon>Spiralia</taxon>
        <taxon>Lophotrochozoa</taxon>
        <taxon>Mollusca</taxon>
        <taxon>Gastropoda</taxon>
        <taxon>Heterobranchia</taxon>
        <taxon>Euthyneura</taxon>
        <taxon>Panpulmonata</taxon>
        <taxon>Sacoglossa</taxon>
        <taxon>Placobranchoidea</taxon>
        <taxon>Plakobranchidae</taxon>
        <taxon>Plakobranchus</taxon>
    </lineage>
</organism>
<evidence type="ECO:0000313" key="1">
    <source>
        <dbReference type="EMBL" id="GFO13053.1"/>
    </source>
</evidence>
<dbReference type="EMBL" id="BLXT01004479">
    <property type="protein sequence ID" value="GFO13053.1"/>
    <property type="molecule type" value="Genomic_DNA"/>
</dbReference>
<dbReference type="AlphaFoldDB" id="A0AAV4B1S0"/>
<comment type="caution">
    <text evidence="1">The sequence shown here is derived from an EMBL/GenBank/DDBJ whole genome shotgun (WGS) entry which is preliminary data.</text>
</comment>
<name>A0AAV4B1S0_9GAST</name>
<accession>A0AAV4B1S0</accession>
<sequence>MALPQRNRCIGLSCQHVMLELYWRQQFTYPTSQLSTSRAGIILEATVHVTNFTAADMQGWNYTGGNSSRIQLLSCQHLSKCKAGIILEATVNVSNFTAADMRGWNHIGGNSFNDRLHGCQRAAFVPKAEPTLESAVHMSNYTCLETLGSLARKCTKSASNGSVLVAPVKVNRSLPQENHHTALRRVSMTRSELPLSKPTRHCPKEITTLPSVGFVRVVKQGPAHKTYWPLTEPVPLRHQLLHSVRSVI</sequence>
<gene>
    <name evidence="1" type="ORF">PoB_003955800</name>
</gene>
<evidence type="ECO:0000313" key="2">
    <source>
        <dbReference type="Proteomes" id="UP000735302"/>
    </source>
</evidence>
<dbReference type="Proteomes" id="UP000735302">
    <property type="component" value="Unassembled WGS sequence"/>
</dbReference>
<keyword evidence="2" id="KW-1185">Reference proteome</keyword>
<proteinExistence type="predicted"/>
<protein>
    <submittedName>
        <fullName evidence="1">Uncharacterized protein</fullName>
    </submittedName>
</protein>